<evidence type="ECO:0000256" key="3">
    <source>
        <dbReference type="ARBA" id="ARBA00023180"/>
    </source>
</evidence>
<dbReference type="FunFam" id="2.10.25.10:FF:000055">
    <property type="entry name" value="alpha-tectorin isoform X1"/>
    <property type="match status" value="1"/>
</dbReference>
<dbReference type="InterPro" id="IPR001846">
    <property type="entry name" value="VWF_type-D"/>
</dbReference>
<name>A0A7D9ECJ6_PARCT</name>
<dbReference type="SUPFAM" id="SSF57567">
    <property type="entry name" value="Serine protease inhibitors"/>
    <property type="match status" value="1"/>
</dbReference>
<dbReference type="GO" id="GO:0031012">
    <property type="term" value="C:extracellular matrix"/>
    <property type="evidence" value="ECO:0007669"/>
    <property type="project" value="TreeGrafter"/>
</dbReference>
<evidence type="ECO:0000313" key="5">
    <source>
        <dbReference type="Proteomes" id="UP001152795"/>
    </source>
</evidence>
<dbReference type="Proteomes" id="UP001152795">
    <property type="component" value="Unassembled WGS sequence"/>
</dbReference>
<keyword evidence="3" id="KW-0325">Glycoprotein</keyword>
<proteinExistence type="predicted"/>
<dbReference type="Pfam" id="PF08742">
    <property type="entry name" value="C8"/>
    <property type="match status" value="1"/>
</dbReference>
<dbReference type="InterPro" id="IPR001007">
    <property type="entry name" value="VWF_dom"/>
</dbReference>
<comment type="caution">
    <text evidence="4">The sequence shown here is derived from an EMBL/GenBank/DDBJ whole genome shotgun (WGS) entry which is preliminary data.</text>
</comment>
<keyword evidence="1" id="KW-0677">Repeat</keyword>
<reference evidence="4" key="1">
    <citation type="submission" date="2020-04" db="EMBL/GenBank/DDBJ databases">
        <authorList>
            <person name="Alioto T."/>
            <person name="Alioto T."/>
            <person name="Gomez Garrido J."/>
        </authorList>
    </citation>
    <scope>NUCLEOTIDE SEQUENCE</scope>
    <source>
        <strain evidence="4">A484AB</strain>
    </source>
</reference>
<dbReference type="SMART" id="SM00216">
    <property type="entry name" value="VWD"/>
    <property type="match status" value="1"/>
</dbReference>
<sequence>MEKVDKNEQDWRIKEWRSDGLCEEQCPATMEWTECGSACPLTCANLNSHQITCLSGCVDGCHCPPGLWKDGQRCVPRNQCSCDHAGISYKHRSIRRSACEECICEGGSWDCIKLKCGGTCSYYGNSHIQTFDGKSYDMKGKCAYVLSKQCHAPNGQSKYEIRLLNKNRIACSSPGSKCEKEIEVRVDGEPVIVLRKDPLLTVDGQTIHTYYTTSDLQITFLGMTNVVVKSVKAHISILWTGDNLYLGVDSSMFKQTCGLCGTFDDDISNDFHTHDDDNEISEQSFAWQWSVQDSSSSKCVEEKWNDIKYCEFYYDRKTDAIKNCQILKNKLFENCHKFVSADTYYDHCLSDGCALRNDYIHVVHAYVKTCADKGVMINWWKPQSSRRQV</sequence>
<keyword evidence="2" id="KW-1015">Disulfide bond</keyword>
<gene>
    <name evidence="4" type="ORF">PACLA_8A009436</name>
</gene>
<organism evidence="4 5">
    <name type="scientific">Paramuricea clavata</name>
    <name type="common">Red gorgonian</name>
    <name type="synonym">Violescent sea-whip</name>
    <dbReference type="NCBI Taxonomy" id="317549"/>
    <lineage>
        <taxon>Eukaryota</taxon>
        <taxon>Metazoa</taxon>
        <taxon>Cnidaria</taxon>
        <taxon>Anthozoa</taxon>
        <taxon>Octocorallia</taxon>
        <taxon>Malacalcyonacea</taxon>
        <taxon>Plexauridae</taxon>
        <taxon>Paramuricea</taxon>
    </lineage>
</organism>
<dbReference type="PANTHER" id="PTHR11339">
    <property type="entry name" value="EXTRACELLULAR MATRIX GLYCOPROTEIN RELATED"/>
    <property type="match status" value="1"/>
</dbReference>
<dbReference type="Pfam" id="PF01826">
    <property type="entry name" value="TIL"/>
    <property type="match status" value="1"/>
</dbReference>
<dbReference type="InterPro" id="IPR036084">
    <property type="entry name" value="Ser_inhib-like_sf"/>
</dbReference>
<dbReference type="SMART" id="SM00832">
    <property type="entry name" value="C8"/>
    <property type="match status" value="1"/>
</dbReference>
<dbReference type="Gene3D" id="2.10.25.10">
    <property type="entry name" value="Laminin"/>
    <property type="match status" value="1"/>
</dbReference>
<dbReference type="Pfam" id="PF00094">
    <property type="entry name" value="VWD"/>
    <property type="match status" value="1"/>
</dbReference>
<dbReference type="OrthoDB" id="160294at2759"/>
<evidence type="ECO:0000256" key="1">
    <source>
        <dbReference type="ARBA" id="ARBA00022737"/>
    </source>
</evidence>
<dbReference type="InterPro" id="IPR014853">
    <property type="entry name" value="VWF/SSPO/ZAN-like_Cys-rich_dom"/>
</dbReference>
<dbReference type="InterPro" id="IPR050780">
    <property type="entry name" value="Mucin_vWF_Thrombospondin_sf"/>
</dbReference>
<dbReference type="EMBL" id="CACRXK020005649">
    <property type="protein sequence ID" value="CAB4006935.1"/>
    <property type="molecule type" value="Genomic_DNA"/>
</dbReference>
<dbReference type="PANTHER" id="PTHR11339:SF386">
    <property type="entry name" value="HEMOLECTIN, ISOFORM A"/>
    <property type="match status" value="1"/>
</dbReference>
<dbReference type="CDD" id="cd19941">
    <property type="entry name" value="TIL"/>
    <property type="match status" value="1"/>
</dbReference>
<protein>
    <submittedName>
        <fullName evidence="4">Mucin-2-like, partial</fullName>
    </submittedName>
</protein>
<evidence type="ECO:0000313" key="4">
    <source>
        <dbReference type="EMBL" id="CAB4006935.1"/>
    </source>
</evidence>
<feature type="non-terminal residue" evidence="4">
    <location>
        <position position="389"/>
    </location>
</feature>
<evidence type="ECO:0000256" key="2">
    <source>
        <dbReference type="ARBA" id="ARBA00023157"/>
    </source>
</evidence>
<dbReference type="GO" id="GO:0005615">
    <property type="term" value="C:extracellular space"/>
    <property type="evidence" value="ECO:0007669"/>
    <property type="project" value="TreeGrafter"/>
</dbReference>
<dbReference type="PROSITE" id="PS51233">
    <property type="entry name" value="VWFD"/>
    <property type="match status" value="1"/>
</dbReference>
<accession>A0A7D9ECJ6</accession>
<keyword evidence="5" id="KW-1185">Reference proteome</keyword>
<dbReference type="InterPro" id="IPR002919">
    <property type="entry name" value="TIL_dom"/>
</dbReference>
<dbReference type="AlphaFoldDB" id="A0A7D9ECJ6"/>
<dbReference type="SMART" id="SM00215">
    <property type="entry name" value="VWC_out"/>
    <property type="match status" value="1"/>
</dbReference>